<keyword evidence="2" id="KW-1015">Disulfide bond</keyword>
<dbReference type="Gene3D" id="2.60.120.200">
    <property type="match status" value="2"/>
</dbReference>
<feature type="domain" description="LamG-like jellyroll fold" evidence="4">
    <location>
        <begin position="1048"/>
        <end position="1183"/>
    </location>
</feature>
<dbReference type="InterPro" id="IPR013320">
    <property type="entry name" value="ConA-like_dom_sf"/>
</dbReference>
<feature type="compositionally biased region" description="Polar residues" evidence="3">
    <location>
        <begin position="1258"/>
        <end position="1273"/>
    </location>
</feature>
<gene>
    <name evidence="5" type="ORF">ABZ071_24320</name>
</gene>
<dbReference type="SUPFAM" id="SSF49899">
    <property type="entry name" value="Concanavalin A-like lectins/glucanases"/>
    <property type="match status" value="2"/>
</dbReference>
<dbReference type="InterPro" id="IPR013783">
    <property type="entry name" value="Ig-like_fold"/>
</dbReference>
<dbReference type="Proteomes" id="UP001550348">
    <property type="component" value="Unassembled WGS sequence"/>
</dbReference>
<dbReference type="Gene3D" id="2.60.40.10">
    <property type="entry name" value="Immunoglobulins"/>
    <property type="match status" value="1"/>
</dbReference>
<proteinExistence type="predicted"/>
<dbReference type="SMART" id="SM00560">
    <property type="entry name" value="LamGL"/>
    <property type="match status" value="2"/>
</dbReference>
<evidence type="ECO:0000256" key="3">
    <source>
        <dbReference type="SAM" id="MobiDB-lite"/>
    </source>
</evidence>
<feature type="domain" description="LamG-like jellyroll fold" evidence="4">
    <location>
        <begin position="1313"/>
        <end position="1446"/>
    </location>
</feature>
<evidence type="ECO:0000259" key="4">
    <source>
        <dbReference type="SMART" id="SM00560"/>
    </source>
</evidence>
<accession>A0ABV2VQB2</accession>
<dbReference type="EMBL" id="JBEXRX010000088">
    <property type="protein sequence ID" value="MEU0154981.1"/>
    <property type="molecule type" value="Genomic_DNA"/>
</dbReference>
<protein>
    <submittedName>
        <fullName evidence="5">LamG-like jellyroll fold domain-containing protein</fullName>
    </submittedName>
</protein>
<dbReference type="Pfam" id="PF10633">
    <property type="entry name" value="NPCBM_assoc"/>
    <property type="match status" value="1"/>
</dbReference>
<organism evidence="5 6">
    <name type="scientific">Micromonospora fulviviridis</name>
    <dbReference type="NCBI Taxonomy" id="47860"/>
    <lineage>
        <taxon>Bacteria</taxon>
        <taxon>Bacillati</taxon>
        <taxon>Actinomycetota</taxon>
        <taxon>Actinomycetes</taxon>
        <taxon>Micromonosporales</taxon>
        <taxon>Micromonosporaceae</taxon>
        <taxon>Micromonospora</taxon>
    </lineage>
</organism>
<dbReference type="InterPro" id="IPR008928">
    <property type="entry name" value="6-hairpin_glycosidase_sf"/>
</dbReference>
<dbReference type="InterPro" id="IPR012341">
    <property type="entry name" value="6hp_glycosidase-like_sf"/>
</dbReference>
<feature type="region of interest" description="Disordered" evidence="3">
    <location>
        <begin position="1196"/>
        <end position="1229"/>
    </location>
</feature>
<dbReference type="PANTHER" id="PTHR47635:SF2">
    <property type="entry name" value="LAMG-LIKE JELLYROLL FOLD DOMAIN-CONTAINING PROTEIN"/>
    <property type="match status" value="1"/>
</dbReference>
<comment type="caution">
    <text evidence="5">The sequence shown here is derived from an EMBL/GenBank/DDBJ whole genome shotgun (WGS) entry which is preliminary data.</text>
</comment>
<dbReference type="SUPFAM" id="SSF48208">
    <property type="entry name" value="Six-hairpin glycosidases"/>
    <property type="match status" value="1"/>
</dbReference>
<evidence type="ECO:0000256" key="2">
    <source>
        <dbReference type="ARBA" id="ARBA00023157"/>
    </source>
</evidence>
<dbReference type="RefSeq" id="WP_355666615.1">
    <property type="nucleotide sequence ID" value="NZ_JBEXRX010000088.1"/>
</dbReference>
<reference evidence="5 6" key="1">
    <citation type="submission" date="2024-06" db="EMBL/GenBank/DDBJ databases">
        <title>The Natural Products Discovery Center: Release of the First 8490 Sequenced Strains for Exploring Actinobacteria Biosynthetic Diversity.</title>
        <authorList>
            <person name="Kalkreuter E."/>
            <person name="Kautsar S.A."/>
            <person name="Yang D."/>
            <person name="Bader C.D."/>
            <person name="Teijaro C.N."/>
            <person name="Fluegel L."/>
            <person name="Davis C.M."/>
            <person name="Simpson J.R."/>
            <person name="Lauterbach L."/>
            <person name="Steele A.D."/>
            <person name="Gui C."/>
            <person name="Meng S."/>
            <person name="Li G."/>
            <person name="Viehrig K."/>
            <person name="Ye F."/>
            <person name="Su P."/>
            <person name="Kiefer A.F."/>
            <person name="Nichols A."/>
            <person name="Cepeda A.J."/>
            <person name="Yan W."/>
            <person name="Fan B."/>
            <person name="Jiang Y."/>
            <person name="Adhikari A."/>
            <person name="Zheng C.-J."/>
            <person name="Schuster L."/>
            <person name="Cowan T.M."/>
            <person name="Smanski M.J."/>
            <person name="Chevrette M.G."/>
            <person name="De Carvalho L.P.S."/>
            <person name="Shen B."/>
        </authorList>
    </citation>
    <scope>NUCLEOTIDE SEQUENCE [LARGE SCALE GENOMIC DNA]</scope>
    <source>
        <strain evidence="5 6">NPDC006286</strain>
    </source>
</reference>
<dbReference type="Gene3D" id="1.50.10.10">
    <property type="match status" value="1"/>
</dbReference>
<dbReference type="PANTHER" id="PTHR47635">
    <property type="entry name" value="CUB DOMAIN-CONTAINING PROTEIN"/>
    <property type="match status" value="1"/>
</dbReference>
<feature type="region of interest" description="Disordered" evidence="3">
    <location>
        <begin position="1256"/>
        <end position="1289"/>
    </location>
</feature>
<keyword evidence="1" id="KW-0732">Signal</keyword>
<evidence type="ECO:0000313" key="6">
    <source>
        <dbReference type="Proteomes" id="UP001550348"/>
    </source>
</evidence>
<evidence type="ECO:0000313" key="5">
    <source>
        <dbReference type="EMBL" id="MEU0154981.1"/>
    </source>
</evidence>
<dbReference type="Pfam" id="PF13385">
    <property type="entry name" value="Laminin_G_3"/>
    <property type="match status" value="2"/>
</dbReference>
<feature type="compositionally biased region" description="Low complexity" evidence="3">
    <location>
        <begin position="1196"/>
        <end position="1218"/>
    </location>
</feature>
<sequence>MLTPTRTMLQSNWTSPVFSAVLHAKVDQMGMRSRAALSLLTVMTLTAGLLVQASADVQAAGIQAVGEQTPSATTASHQRDSRDDLTLPDGYADRVNHALNQGSDQWGEKLLGLPDGPTLDNVKPLLLPANHAGTTDAASLWYYLPFTYPAPDPTRWAEERNFSLHVADGSELMSQWSDSRATQRVRFFVGADGAERYGQAEARSNEPRLTGGYLPILANSYRDAAGVRYERESFVTALTPGGPAVSMLRFVVNGPANAHPRLRLNLSRDKVADVVAKPGLLTLGGKTVVAYSGAATWSAADLTFTPDLSRGKAEFYLVVPNEPAELAAVRPSAKLYDSAKSRTSNYWTAQLNAGAKVKIPEKYAADAMRSTLLNNLVMGFNLTVGNGYESLDKSFAWVPEIAATVTSLGDFGYQDKARANLTEMLRRGQGSFFVSWERGIKLQTVATYYLQTNDASLLQENLPTFRDWLADFKRQRVADPNGLLAKTRYASDIPEPVYGLHHQSEVWRGLRDIGVALRLTGRDDEATPFLDEAAGLRSSLLRAVEKSKTVLPDGSVFVPIALLDPASSKPYDKVTTDFLGSYWNLIMPYALATGLFEPGSATATGLRDYLYKHGSLFLGLTRFNLSSADPGVCQNLRPNQWPAVPGYKSSGIDQQYGYSLMRFLADNAESDRLDLSFYGMLAHDLTPNTFVGGEGATISPCPQFGEYYRSQYWPPLSPNNATYLEAVRGLLVSEDLNADGVPTRLHLAPATPRPWLADGERIEVSDLPTSFGNVGFASTSELADGRLTVRVDPPQAVAGRAPLTDVVLHLRAPRGHQLTAVTVDGRTVTHDAARELVDLGRPTAAVTVRATYTTTKVADAPSAEAIKVATPRPLLEPGETSALDLKVEALGQGRVSGTVEVGVPAGWTVRDPKLPFSVSSNQKLTWSDLATSVQVPADAAPGNYRIDVVARPSGGTARSTSLSVRVARPDAADYAALVKRDAPVGYWRLDDAAGQPVADASGNGNNGAYRGRVGRSQQGAIADSADTGARLDDGYAEIPDSASLSLTGAYTLEAWVKDAAGGPQGIVEKYDGGDCLPSRNGYALRLVNGNKLQALTIADQAQLGAASPRSVEQVQWHHVAAAYDGTTLRTYLDGQLQTSTPVAKAPTNGVGSLKLGARGDDAADRFVGGLDEVAIYNKALTPAQIDSHYIKGVLGNPGQSPSAQQPGPVGSSASTAPVSPAPAQPAATQRLAVTSETAYAAQVVADKPVGYWRLGERSGTSAEDSSGTGNRGTYTDAVTLGRPGALTGDPDTGAELTGGYIAVPDSASLSVSGSFTLEAWVKLNDVCGQYSVAEKYDAPAYNGYLLRVLPGGRISALTLGGAGQLASVEGQTVVSPDEWHHLAAVYDGSTISVYVDGRLDGSAATKVSPTDGAGSLKLGARGDDAGTRLAGLLDEVAVYDHALTADEIAQHHSIGTTG</sequence>
<keyword evidence="6" id="KW-1185">Reference proteome</keyword>
<dbReference type="InterPro" id="IPR006558">
    <property type="entry name" value="LamG-like"/>
</dbReference>
<evidence type="ECO:0000256" key="1">
    <source>
        <dbReference type="ARBA" id="ARBA00022729"/>
    </source>
</evidence>
<name>A0ABV2VQB2_9ACTN</name>
<dbReference type="InterPro" id="IPR018905">
    <property type="entry name" value="A-galactase_NEW3"/>
</dbReference>